<evidence type="ECO:0000313" key="2">
    <source>
        <dbReference type="EMBL" id="TBT94669.1"/>
    </source>
</evidence>
<evidence type="ECO:0000256" key="1">
    <source>
        <dbReference type="ARBA" id="ARBA00022946"/>
    </source>
</evidence>
<keyword evidence="1" id="KW-0809">Transit peptide</keyword>
<dbReference type="AlphaFoldDB" id="A0A4Q9KLU1"/>
<protein>
    <submittedName>
        <fullName evidence="2">Folate-binding protein</fullName>
    </submittedName>
</protein>
<dbReference type="InterPro" id="IPR045179">
    <property type="entry name" value="YgfZ/GcvT"/>
</dbReference>
<organism evidence="2 3">
    <name type="scientific">Propioniciclava tarda</name>
    <dbReference type="NCBI Taxonomy" id="433330"/>
    <lineage>
        <taxon>Bacteria</taxon>
        <taxon>Bacillati</taxon>
        <taxon>Actinomycetota</taxon>
        <taxon>Actinomycetes</taxon>
        <taxon>Propionibacteriales</taxon>
        <taxon>Propionibacteriaceae</taxon>
        <taxon>Propioniciclava</taxon>
    </lineage>
</organism>
<dbReference type="GO" id="GO:0016226">
    <property type="term" value="P:iron-sulfur cluster assembly"/>
    <property type="evidence" value="ECO:0007669"/>
    <property type="project" value="TreeGrafter"/>
</dbReference>
<proteinExistence type="predicted"/>
<comment type="caution">
    <text evidence="2">The sequence shown here is derived from an EMBL/GenBank/DDBJ whole genome shotgun (WGS) entry which is preliminary data.</text>
</comment>
<name>A0A4Q9KLU1_PROTD</name>
<gene>
    <name evidence="2" type="ORF">ET996_09740</name>
</gene>
<dbReference type="InterPro" id="IPR017703">
    <property type="entry name" value="YgfZ/GCV_T_CS"/>
</dbReference>
<accession>A0A4Q9KLU1</accession>
<dbReference type="Proteomes" id="UP000291933">
    <property type="component" value="Unassembled WGS sequence"/>
</dbReference>
<dbReference type="SUPFAM" id="SSF103025">
    <property type="entry name" value="Folate-binding domain"/>
    <property type="match status" value="1"/>
</dbReference>
<dbReference type="EMBL" id="SDMR01000011">
    <property type="protein sequence ID" value="TBT94669.1"/>
    <property type="molecule type" value="Genomic_DNA"/>
</dbReference>
<dbReference type="PANTHER" id="PTHR22602:SF0">
    <property type="entry name" value="TRANSFERASE CAF17, MITOCHONDRIAL-RELATED"/>
    <property type="match status" value="1"/>
</dbReference>
<dbReference type="NCBIfam" id="TIGR03317">
    <property type="entry name" value="ygfZ_signature"/>
    <property type="match status" value="1"/>
</dbReference>
<dbReference type="OrthoDB" id="9796287at2"/>
<keyword evidence="3" id="KW-1185">Reference proteome</keyword>
<dbReference type="InterPro" id="IPR027266">
    <property type="entry name" value="TrmE/GcvT-like"/>
</dbReference>
<dbReference type="RefSeq" id="WP_131172371.1">
    <property type="nucleotide sequence ID" value="NZ_FXTL01000011.1"/>
</dbReference>
<dbReference type="PANTHER" id="PTHR22602">
    <property type="entry name" value="TRANSFERASE CAF17, MITOCHONDRIAL-RELATED"/>
    <property type="match status" value="1"/>
</dbReference>
<sequence length="314" mass="33732">MTAVLNSAGPDAGAVWHYGDPLGEQRAAERGEAGMDLSHRPTFRITGPDRLTFLHAITSQDFRAITPGEHVTAFMLDHTGRILAAFGGIDDGETFWAHTEPGRGEALVAEFNRLRFASKIEVELAPERALVATDAMRIIPREQIPDALAGRVLAGTWAMDALRIAAGHPRIFVDTDEATIPNELFMPDGDRLGMGVHLKKGCYRGQETVGRTFTMGRPPRRLTRLHLDGSTGEIPDVGTPLTASGVVVGRLGQTAIHHELGPIALGLVKRNVPVDTTLDAAGVAASQEVIVDPEVGLHFRPGPLPGEVPGRRLK</sequence>
<dbReference type="Gene3D" id="3.30.1360.120">
    <property type="entry name" value="Probable tRNA modification gtpase trme, domain 1"/>
    <property type="match status" value="2"/>
</dbReference>
<reference evidence="2 3" key="1">
    <citation type="submission" date="2019-01" db="EMBL/GenBank/DDBJ databases">
        <title>Lactibacter flavus gen. nov., sp. nov., a novel bacterium of the family Propionibacteriaceae isolated from raw milk and dairy products.</title>
        <authorList>
            <person name="Huptas C."/>
            <person name="Wenning M."/>
            <person name="Breitenwieser F."/>
            <person name="Doll E."/>
            <person name="Von Neubeck M."/>
            <person name="Busse H.-J."/>
            <person name="Scherer S."/>
        </authorList>
    </citation>
    <scope>NUCLEOTIDE SEQUENCE [LARGE SCALE GENOMIC DNA]</scope>
    <source>
        <strain evidence="2 3">DSM 22130</strain>
    </source>
</reference>
<evidence type="ECO:0000313" key="3">
    <source>
        <dbReference type="Proteomes" id="UP000291933"/>
    </source>
</evidence>